<comment type="catalytic activity">
    <reaction evidence="10">
        <text>genkwanin + reduced [NADPH--hemoprotein reductase] + O2 = scutellarein 7-methyl ether + oxidized [NADPH--hemoprotein reductase] + H2O</text>
        <dbReference type="Rhea" id="RHEA:73427"/>
        <dbReference type="Rhea" id="RHEA-COMP:11964"/>
        <dbReference type="Rhea" id="RHEA-COMP:11965"/>
        <dbReference type="ChEBI" id="CHEBI:15377"/>
        <dbReference type="ChEBI" id="CHEBI:15379"/>
        <dbReference type="ChEBI" id="CHEBI:57618"/>
        <dbReference type="ChEBI" id="CHEBI:58210"/>
        <dbReference type="ChEBI" id="CHEBI:192700"/>
        <dbReference type="ChEBI" id="CHEBI:192701"/>
    </reaction>
    <physiologicalReaction direction="left-to-right" evidence="10">
        <dbReference type="Rhea" id="RHEA:73428"/>
    </physiologicalReaction>
</comment>
<evidence type="ECO:0000256" key="4">
    <source>
        <dbReference type="ARBA" id="ARBA00022723"/>
    </source>
</evidence>
<dbReference type="Pfam" id="PF00067">
    <property type="entry name" value="p450"/>
    <property type="match status" value="1"/>
</dbReference>
<evidence type="ECO:0000256" key="3">
    <source>
        <dbReference type="ARBA" id="ARBA00022617"/>
    </source>
</evidence>
<keyword evidence="6 14" id="KW-0408">Iron</keyword>
<dbReference type="GO" id="GO:0016020">
    <property type="term" value="C:membrane"/>
    <property type="evidence" value="ECO:0007669"/>
    <property type="project" value="UniProtKB-SubCell"/>
</dbReference>
<evidence type="ECO:0000313" key="17">
    <source>
        <dbReference type="EMBL" id="EYU23763.1"/>
    </source>
</evidence>
<comment type="catalytic activity">
    <reaction evidence="11">
        <text>(2S)-naringenin 4',7-dimethyl ether + reduced [NADPH--hemoprotein reductase] + O2 = (2S)-carthamidin-4',7-dimethyl ether + oxidized [NADPH--hemoprotein reductase] + H2O + H(+)</text>
        <dbReference type="Rhea" id="RHEA:73439"/>
        <dbReference type="Rhea" id="RHEA-COMP:11964"/>
        <dbReference type="Rhea" id="RHEA-COMP:11965"/>
        <dbReference type="ChEBI" id="CHEBI:15377"/>
        <dbReference type="ChEBI" id="CHEBI:15378"/>
        <dbReference type="ChEBI" id="CHEBI:15379"/>
        <dbReference type="ChEBI" id="CHEBI:57618"/>
        <dbReference type="ChEBI" id="CHEBI:58210"/>
        <dbReference type="ChEBI" id="CHEBI:192816"/>
        <dbReference type="ChEBI" id="CHEBI:192817"/>
    </reaction>
    <physiologicalReaction direction="left-to-right" evidence="11">
        <dbReference type="Rhea" id="RHEA:73440"/>
    </physiologicalReaction>
</comment>
<keyword evidence="16" id="KW-1133">Transmembrane helix</keyword>
<dbReference type="AlphaFoldDB" id="A0A022Q926"/>
<keyword evidence="5 15" id="KW-0560">Oxidoreductase</keyword>
<accession>A0A022Q926</accession>
<evidence type="ECO:0000256" key="14">
    <source>
        <dbReference type="PIRSR" id="PIRSR602401-1"/>
    </source>
</evidence>
<dbReference type="PANTHER" id="PTHR47947:SF39">
    <property type="entry name" value="CYTOCHROME P450"/>
    <property type="match status" value="1"/>
</dbReference>
<dbReference type="KEGG" id="egt:105973202"/>
<dbReference type="InterPro" id="IPR002401">
    <property type="entry name" value="Cyt_P450_E_grp-I"/>
</dbReference>
<evidence type="ECO:0000256" key="2">
    <source>
        <dbReference type="ARBA" id="ARBA00004167"/>
    </source>
</evidence>
<evidence type="ECO:0000256" key="5">
    <source>
        <dbReference type="ARBA" id="ARBA00023002"/>
    </source>
</evidence>
<comment type="similarity">
    <text evidence="15">Belongs to the cytochrome P450 family.</text>
</comment>
<evidence type="ECO:0000256" key="12">
    <source>
        <dbReference type="ARBA" id="ARBA00052216"/>
    </source>
</evidence>
<dbReference type="EMBL" id="KI632154">
    <property type="protein sequence ID" value="EYU23763.1"/>
    <property type="molecule type" value="Genomic_DNA"/>
</dbReference>
<dbReference type="PhylomeDB" id="A0A022Q926"/>
<dbReference type="PRINTS" id="PR00385">
    <property type="entry name" value="P450"/>
</dbReference>
<proteinExistence type="inferred from homology"/>
<feature type="transmembrane region" description="Helical" evidence="16">
    <location>
        <begin position="6"/>
        <end position="24"/>
    </location>
</feature>
<dbReference type="InterPro" id="IPR001128">
    <property type="entry name" value="Cyt_P450"/>
</dbReference>
<dbReference type="PROSITE" id="PS00086">
    <property type="entry name" value="CYTOCHROME_P450"/>
    <property type="match status" value="1"/>
</dbReference>
<dbReference type="Gene3D" id="1.10.630.10">
    <property type="entry name" value="Cytochrome P450"/>
    <property type="match status" value="1"/>
</dbReference>
<evidence type="ECO:0000256" key="11">
    <source>
        <dbReference type="ARBA" id="ARBA00052049"/>
    </source>
</evidence>
<comment type="catalytic activity">
    <reaction evidence="12">
        <text>apigenin 4',7-dimethyl ether + reduced [NADPH--hemoprotein reductase] + O2 = ladanein + oxidized [NADPH--hemoprotein reductase] + H2O + H(+)</text>
        <dbReference type="Rhea" id="RHEA:73435"/>
        <dbReference type="Rhea" id="RHEA-COMP:11964"/>
        <dbReference type="Rhea" id="RHEA-COMP:11965"/>
        <dbReference type="ChEBI" id="CHEBI:2769"/>
        <dbReference type="ChEBI" id="CHEBI:15377"/>
        <dbReference type="ChEBI" id="CHEBI:15378"/>
        <dbReference type="ChEBI" id="CHEBI:15379"/>
        <dbReference type="ChEBI" id="CHEBI:57618"/>
        <dbReference type="ChEBI" id="CHEBI:58210"/>
        <dbReference type="ChEBI" id="CHEBI:192702"/>
    </reaction>
    <physiologicalReaction direction="left-to-right" evidence="12">
        <dbReference type="Rhea" id="RHEA:73436"/>
    </physiologicalReaction>
</comment>
<dbReference type="GO" id="GO:0005506">
    <property type="term" value="F:iron ion binding"/>
    <property type="evidence" value="ECO:0007669"/>
    <property type="project" value="InterPro"/>
</dbReference>
<dbReference type="GO" id="GO:0020037">
    <property type="term" value="F:heme binding"/>
    <property type="evidence" value="ECO:0007669"/>
    <property type="project" value="InterPro"/>
</dbReference>
<dbReference type="GO" id="GO:0016705">
    <property type="term" value="F:oxidoreductase activity, acting on paired donors, with incorporation or reduction of molecular oxygen"/>
    <property type="evidence" value="ECO:0007669"/>
    <property type="project" value="InterPro"/>
</dbReference>
<name>A0A022Q926_ERYGU</name>
<keyword evidence="18" id="KW-1185">Reference proteome</keyword>
<evidence type="ECO:0000256" key="15">
    <source>
        <dbReference type="RuleBase" id="RU000461"/>
    </source>
</evidence>
<dbReference type="PANTHER" id="PTHR47947">
    <property type="entry name" value="CYTOCHROME P450 82C3-RELATED"/>
    <property type="match status" value="1"/>
</dbReference>
<evidence type="ECO:0000256" key="6">
    <source>
        <dbReference type="ARBA" id="ARBA00023004"/>
    </source>
</evidence>
<evidence type="ECO:0000256" key="13">
    <source>
        <dbReference type="ARBA" id="ARBA00067499"/>
    </source>
</evidence>
<keyword evidence="16" id="KW-0472">Membrane</keyword>
<dbReference type="OrthoDB" id="2789670at2759"/>
<reference evidence="17 18" key="1">
    <citation type="journal article" date="2013" name="Proc. Natl. Acad. Sci. U.S.A.">
        <title>Fine-scale variation in meiotic recombination in Mimulus inferred from population shotgun sequencing.</title>
        <authorList>
            <person name="Hellsten U."/>
            <person name="Wright K.M."/>
            <person name="Jenkins J."/>
            <person name="Shu S."/>
            <person name="Yuan Y."/>
            <person name="Wessler S.R."/>
            <person name="Schmutz J."/>
            <person name="Willis J.H."/>
            <person name="Rokhsar D.S."/>
        </authorList>
    </citation>
    <scope>NUCLEOTIDE SEQUENCE [LARGE SCALE GENOMIC DNA]</scope>
    <source>
        <strain evidence="18">cv. DUN x IM62</strain>
    </source>
</reference>
<dbReference type="CDD" id="cd20654">
    <property type="entry name" value="CYP82"/>
    <property type="match status" value="1"/>
</dbReference>
<dbReference type="SUPFAM" id="SSF48264">
    <property type="entry name" value="Cytochrome P450"/>
    <property type="match status" value="1"/>
</dbReference>
<comment type="catalytic activity">
    <reaction evidence="9">
        <text>(2S)-sakuranetin + reduced [NADPH--hemoprotein reductase] + O2 = (2S)-7-methylcarthamidin + oxidized [NADPH--hemoprotein reductase] + H2O + H(+)</text>
        <dbReference type="Rhea" id="RHEA:73431"/>
        <dbReference type="Rhea" id="RHEA-COMP:11964"/>
        <dbReference type="Rhea" id="RHEA-COMP:11965"/>
        <dbReference type="ChEBI" id="CHEBI:15377"/>
        <dbReference type="ChEBI" id="CHEBI:15378"/>
        <dbReference type="ChEBI" id="CHEBI:15379"/>
        <dbReference type="ChEBI" id="CHEBI:28927"/>
        <dbReference type="ChEBI" id="CHEBI:57618"/>
        <dbReference type="ChEBI" id="CHEBI:58210"/>
        <dbReference type="ChEBI" id="CHEBI:192815"/>
    </reaction>
    <physiologicalReaction direction="left-to-right" evidence="9">
        <dbReference type="Rhea" id="RHEA:73432"/>
    </physiologicalReaction>
</comment>
<sequence>MEFIISSTTIYVIAISFIFLFYYYRLRLTSASKAPPAAGGARPFTGHLHLMGGGGGGSQLPHIKLAALADKHGPIFTIRLGLRRAAVVSSPELAKELFTACDAAVSGRPQLRAAKHLGYNFAMFAFCPYGAYWRGVRKIVAAELLSNRRVDLLGHVRVSEIEISIDELYKLWEKRNSEGVLLLSVEMKQWFSNLNLNVVLMMVAGKRYYYGGGGAETETRRCRAVMRDFFDLAGMFVAADALPYLGWMDLGGHEKRMKETAKELDGIVGGWLAEHRKREYSGGVVDDDDRDFMDVMLSVVQSANLQCQYDADTIIKATCTILIAGGSDTTTVMLVWILCLLLNNPSVLKKAQEEIDEQVGRERRVNESDITNLVYLQAIVKETMRLHPAAPLGGPREFTEDTTVGGYLVPKGTWLIVNAWKLHRDPRVWGDDVLEFRPERFLSGPHMNVDVRGQDFELIPFGAGRRSCPGTSFGLHMLHLVLASLLQAFDLSTVSSNEIVDMTESVGLTNSKATPLDVLVAPRLSPGLY</sequence>
<dbReference type="STRING" id="4155.A0A022Q926"/>
<dbReference type="Proteomes" id="UP000030748">
    <property type="component" value="Unassembled WGS sequence"/>
</dbReference>
<keyword evidence="16" id="KW-0812">Transmembrane</keyword>
<dbReference type="eggNOG" id="KOG0156">
    <property type="taxonomic scope" value="Eukaryota"/>
</dbReference>
<feature type="binding site" description="axial binding residue" evidence="14">
    <location>
        <position position="468"/>
    </location>
    <ligand>
        <name>heme</name>
        <dbReference type="ChEBI" id="CHEBI:30413"/>
    </ligand>
    <ligandPart>
        <name>Fe</name>
        <dbReference type="ChEBI" id="CHEBI:18248"/>
    </ligandPart>
</feature>
<keyword evidence="7 15" id="KW-0503">Monooxygenase</keyword>
<dbReference type="InterPro" id="IPR017972">
    <property type="entry name" value="Cyt_P450_CS"/>
</dbReference>
<dbReference type="InterPro" id="IPR036396">
    <property type="entry name" value="Cyt_P450_sf"/>
</dbReference>
<keyword evidence="3 14" id="KW-0349">Heme</keyword>
<evidence type="ECO:0000313" key="18">
    <source>
        <dbReference type="Proteomes" id="UP000030748"/>
    </source>
</evidence>
<comment type="subcellular location">
    <subcellularLocation>
        <location evidence="2">Membrane</location>
        <topology evidence="2">Single-pass membrane protein</topology>
    </subcellularLocation>
</comment>
<evidence type="ECO:0000256" key="1">
    <source>
        <dbReference type="ARBA" id="ARBA00001971"/>
    </source>
</evidence>
<comment type="pathway">
    <text evidence="8">Flavonoid metabolism.</text>
</comment>
<organism evidence="17 18">
    <name type="scientific">Erythranthe guttata</name>
    <name type="common">Yellow monkey flower</name>
    <name type="synonym">Mimulus guttatus</name>
    <dbReference type="NCBI Taxonomy" id="4155"/>
    <lineage>
        <taxon>Eukaryota</taxon>
        <taxon>Viridiplantae</taxon>
        <taxon>Streptophyta</taxon>
        <taxon>Embryophyta</taxon>
        <taxon>Tracheophyta</taxon>
        <taxon>Spermatophyta</taxon>
        <taxon>Magnoliopsida</taxon>
        <taxon>eudicotyledons</taxon>
        <taxon>Gunneridae</taxon>
        <taxon>Pentapetalae</taxon>
        <taxon>asterids</taxon>
        <taxon>lamiids</taxon>
        <taxon>Lamiales</taxon>
        <taxon>Phrymaceae</taxon>
        <taxon>Erythranthe</taxon>
    </lineage>
</organism>
<protein>
    <recommendedName>
        <fullName evidence="13">Flavonoid-6-hydroxylase</fullName>
    </recommendedName>
</protein>
<dbReference type="GO" id="GO:0004497">
    <property type="term" value="F:monooxygenase activity"/>
    <property type="evidence" value="ECO:0000318"/>
    <property type="project" value="GO_Central"/>
</dbReference>
<evidence type="ECO:0000256" key="9">
    <source>
        <dbReference type="ARBA" id="ARBA00050930"/>
    </source>
</evidence>
<comment type="cofactor">
    <cofactor evidence="1 14">
        <name>heme</name>
        <dbReference type="ChEBI" id="CHEBI:30413"/>
    </cofactor>
</comment>
<keyword evidence="4 14" id="KW-0479">Metal-binding</keyword>
<dbReference type="OMA" id="TIRIGMY"/>
<evidence type="ECO:0000256" key="8">
    <source>
        <dbReference type="ARBA" id="ARBA00034479"/>
    </source>
</evidence>
<evidence type="ECO:0000256" key="10">
    <source>
        <dbReference type="ARBA" id="ARBA00051691"/>
    </source>
</evidence>
<gene>
    <name evidence="17" type="ORF">MIMGU_mgv1a023100mg</name>
</gene>
<dbReference type="PRINTS" id="PR00463">
    <property type="entry name" value="EP450I"/>
</dbReference>
<dbReference type="InterPro" id="IPR050651">
    <property type="entry name" value="Plant_Cytochrome_P450_Monoox"/>
</dbReference>
<evidence type="ECO:0000256" key="16">
    <source>
        <dbReference type="SAM" id="Phobius"/>
    </source>
</evidence>
<dbReference type="FunFam" id="1.10.630.10:FF:000026">
    <property type="entry name" value="Cytochrome P450 82C4"/>
    <property type="match status" value="1"/>
</dbReference>
<evidence type="ECO:0000256" key="7">
    <source>
        <dbReference type="ARBA" id="ARBA00023033"/>
    </source>
</evidence>